<dbReference type="InterPro" id="IPR036162">
    <property type="entry name" value="Resolvase-like_N_sf"/>
</dbReference>
<evidence type="ECO:0000259" key="8">
    <source>
        <dbReference type="PROSITE" id="PS51737"/>
    </source>
</evidence>
<dbReference type="InterPro" id="IPR038109">
    <property type="entry name" value="DNA_bind_recomb_sf"/>
</dbReference>
<dbReference type="RefSeq" id="WP_206783059.1">
    <property type="nucleotide sequence ID" value="NZ_JAEMWV010000011.1"/>
</dbReference>
<evidence type="ECO:0000256" key="3">
    <source>
        <dbReference type="ARBA" id="ARBA00023172"/>
    </source>
</evidence>
<feature type="domain" description="Recombinase" evidence="8">
    <location>
        <begin position="157"/>
        <end position="272"/>
    </location>
</feature>
<dbReference type="InterPro" id="IPR006119">
    <property type="entry name" value="Resolv_N"/>
</dbReference>
<protein>
    <submittedName>
        <fullName evidence="9">Recombinase family protein</fullName>
    </submittedName>
</protein>
<proteinExistence type="predicted"/>
<comment type="caution">
    <text evidence="9">The sequence shown here is derived from an EMBL/GenBank/DDBJ whole genome shotgun (WGS) entry which is preliminary data.</text>
</comment>
<evidence type="ECO:0000313" key="10">
    <source>
        <dbReference type="Proteomes" id="UP000664578"/>
    </source>
</evidence>
<feature type="active site" description="O-(5'-phospho-DNA)-serine intermediate" evidence="4 5">
    <location>
        <position position="10"/>
    </location>
</feature>
<accession>A0A8I1SQN4</accession>
<dbReference type="Pfam" id="PF13408">
    <property type="entry name" value="Zn_ribbon_recom"/>
    <property type="match status" value="1"/>
</dbReference>
<feature type="coiled-coil region" evidence="6">
    <location>
        <begin position="350"/>
        <end position="419"/>
    </location>
</feature>
<dbReference type="EMBL" id="JAEMWV010000011">
    <property type="protein sequence ID" value="MBN8253581.1"/>
    <property type="molecule type" value="Genomic_DNA"/>
</dbReference>
<dbReference type="InterPro" id="IPR050639">
    <property type="entry name" value="SSR_resolvase"/>
</dbReference>
<dbReference type="Pfam" id="PF00239">
    <property type="entry name" value="Resolvase"/>
    <property type="match status" value="1"/>
</dbReference>
<dbReference type="Gene3D" id="3.40.50.1390">
    <property type="entry name" value="Resolvase, N-terminal catalytic domain"/>
    <property type="match status" value="1"/>
</dbReference>
<evidence type="ECO:0000256" key="5">
    <source>
        <dbReference type="PROSITE-ProRule" id="PRU10137"/>
    </source>
</evidence>
<dbReference type="Proteomes" id="UP000664578">
    <property type="component" value="Unassembled WGS sequence"/>
</dbReference>
<sequence length="474" mass="54652">MKCIVYVRVSTDEQAKHGFSIAAQIEKLEAYCISQGWELVDKYIDEGYSAKDLQRPAFEKMMDKLKQGNIDVLLVYRLDRLTRSVMDLYKILKILDDNNCMFKSATEVYDTTNAMGRLFITLVAAIAQWERENLGERVRLGMEKKTKLGMWKGGMAPYGYKIVEKKLVINDKEKAVVQEIFQQTTTFGFYTLAKHLTNKGFSTRKGGEWHVDSVRDIANNPVYAGYLTFNQSSKDYKKPPREQTLYEGSHEPIISKDEFWALQDLLDKRRNGGGKKHTSNYYFSTLLKCARCGHSLSGHKSAGKKTYRCSGKKAGKNCTSHIILEDNLTKTIFSMFDNLVGNIYNSTDSSNYSDEKINELTNELKNLEKLLAKQKTMYENDIIDIDELIKKSNQLREREKKINKELKRINQSSKTANEETKYIISNIDTVWEYSTDHERKQLMNSIFTQIVIDTKEEYKRGTGKPREIIIVSAK</sequence>
<keyword evidence="6" id="KW-0175">Coiled coil</keyword>
<dbReference type="InterPro" id="IPR011109">
    <property type="entry name" value="DNA_bind_recombinase_dom"/>
</dbReference>
<dbReference type="Gene3D" id="3.90.1750.20">
    <property type="entry name" value="Putative Large Serine Recombinase, Chain B, Domain 2"/>
    <property type="match status" value="1"/>
</dbReference>
<dbReference type="SMART" id="SM00857">
    <property type="entry name" value="Resolvase"/>
    <property type="match status" value="1"/>
</dbReference>
<dbReference type="GO" id="GO:0003677">
    <property type="term" value="F:DNA binding"/>
    <property type="evidence" value="ECO:0007669"/>
    <property type="project" value="UniProtKB-KW"/>
</dbReference>
<dbReference type="GO" id="GO:0015074">
    <property type="term" value="P:DNA integration"/>
    <property type="evidence" value="ECO:0007669"/>
    <property type="project" value="UniProtKB-KW"/>
</dbReference>
<dbReference type="InterPro" id="IPR006118">
    <property type="entry name" value="Recombinase_CS"/>
</dbReference>
<evidence type="ECO:0000259" key="7">
    <source>
        <dbReference type="PROSITE" id="PS51736"/>
    </source>
</evidence>
<evidence type="ECO:0000313" key="9">
    <source>
        <dbReference type="EMBL" id="MBN8253581.1"/>
    </source>
</evidence>
<dbReference type="PANTHER" id="PTHR30461:SF23">
    <property type="entry name" value="DNA RECOMBINASE-RELATED"/>
    <property type="match status" value="1"/>
</dbReference>
<dbReference type="PROSITE" id="PS00397">
    <property type="entry name" value="RECOMBINASES_1"/>
    <property type="match status" value="1"/>
</dbReference>
<dbReference type="PROSITE" id="PS51736">
    <property type="entry name" value="RECOMBINASES_3"/>
    <property type="match status" value="1"/>
</dbReference>
<evidence type="ECO:0000256" key="1">
    <source>
        <dbReference type="ARBA" id="ARBA00022908"/>
    </source>
</evidence>
<gene>
    <name evidence="9" type="ORF">JF537_18685</name>
</gene>
<dbReference type="GO" id="GO:0000150">
    <property type="term" value="F:DNA strand exchange activity"/>
    <property type="evidence" value="ECO:0007669"/>
    <property type="project" value="InterPro"/>
</dbReference>
<dbReference type="PANTHER" id="PTHR30461">
    <property type="entry name" value="DNA-INVERTASE FROM LAMBDOID PROPHAGE"/>
    <property type="match status" value="1"/>
</dbReference>
<dbReference type="InterPro" id="IPR025827">
    <property type="entry name" value="Zn_ribbon_recom_dom"/>
</dbReference>
<evidence type="ECO:0000256" key="2">
    <source>
        <dbReference type="ARBA" id="ARBA00023125"/>
    </source>
</evidence>
<dbReference type="SUPFAM" id="SSF53041">
    <property type="entry name" value="Resolvase-like"/>
    <property type="match status" value="1"/>
</dbReference>
<keyword evidence="3" id="KW-0233">DNA recombination</keyword>
<organism evidence="9 10">
    <name type="scientific">Priestia flexa</name>
    <dbReference type="NCBI Taxonomy" id="86664"/>
    <lineage>
        <taxon>Bacteria</taxon>
        <taxon>Bacillati</taxon>
        <taxon>Bacillota</taxon>
        <taxon>Bacilli</taxon>
        <taxon>Bacillales</taxon>
        <taxon>Bacillaceae</taxon>
        <taxon>Priestia</taxon>
    </lineage>
</organism>
<dbReference type="Pfam" id="PF07508">
    <property type="entry name" value="Recombinase"/>
    <property type="match status" value="1"/>
</dbReference>
<dbReference type="PROSITE" id="PS51737">
    <property type="entry name" value="RECOMBINASE_DNA_BIND"/>
    <property type="match status" value="1"/>
</dbReference>
<keyword evidence="1" id="KW-0229">DNA integration</keyword>
<name>A0A8I1SQN4_9BACI</name>
<dbReference type="CDD" id="cd00338">
    <property type="entry name" value="Ser_Recombinase"/>
    <property type="match status" value="1"/>
</dbReference>
<feature type="domain" description="Resolvase/invertase-type recombinase catalytic" evidence="7">
    <location>
        <begin position="2"/>
        <end position="149"/>
    </location>
</feature>
<evidence type="ECO:0000256" key="6">
    <source>
        <dbReference type="SAM" id="Coils"/>
    </source>
</evidence>
<keyword evidence="2" id="KW-0238">DNA-binding</keyword>
<evidence type="ECO:0000256" key="4">
    <source>
        <dbReference type="PIRSR" id="PIRSR606118-50"/>
    </source>
</evidence>
<reference evidence="9" key="1">
    <citation type="submission" date="2020-12" db="EMBL/GenBank/DDBJ databases">
        <title>PHA producing bacteria isolated from mangrove.</title>
        <authorList>
            <person name="Zheng W."/>
            <person name="Yu S."/>
            <person name="Huang Y."/>
        </authorList>
    </citation>
    <scope>NUCLEOTIDE SEQUENCE</scope>
    <source>
        <strain evidence="9">GN22-4</strain>
    </source>
</reference>
<dbReference type="AlphaFoldDB" id="A0A8I1SQN4"/>